<dbReference type="InterPro" id="IPR050309">
    <property type="entry name" value="Type-B_Carboxylest/Lipase"/>
</dbReference>
<comment type="similarity">
    <text evidence="1 3">Belongs to the type-B carboxylesterase/lipase family.</text>
</comment>
<dbReference type="InterPro" id="IPR029058">
    <property type="entry name" value="AB_hydrolase_fold"/>
</dbReference>
<dbReference type="SUPFAM" id="SSF53474">
    <property type="entry name" value="alpha/beta-Hydrolases"/>
    <property type="match status" value="1"/>
</dbReference>
<dbReference type="Proteomes" id="UP000078340">
    <property type="component" value="Unassembled WGS sequence"/>
</dbReference>
<organism evidence="5 6">
    <name type="scientific">Purpureocillium lilacinum</name>
    <name type="common">Paecilomyces lilacinus</name>
    <dbReference type="NCBI Taxonomy" id="33203"/>
    <lineage>
        <taxon>Eukaryota</taxon>
        <taxon>Fungi</taxon>
        <taxon>Dikarya</taxon>
        <taxon>Ascomycota</taxon>
        <taxon>Pezizomycotina</taxon>
        <taxon>Sordariomycetes</taxon>
        <taxon>Hypocreomycetidae</taxon>
        <taxon>Hypocreales</taxon>
        <taxon>Ophiocordycipitaceae</taxon>
        <taxon>Purpureocillium</taxon>
    </lineage>
</organism>
<proteinExistence type="inferred from homology"/>
<dbReference type="GeneID" id="28892428"/>
<name>A0A179GJA9_PURLI</name>
<dbReference type="PROSITE" id="PS00122">
    <property type="entry name" value="CARBOXYLESTERASE_B_1"/>
    <property type="match status" value="1"/>
</dbReference>
<evidence type="ECO:0000256" key="1">
    <source>
        <dbReference type="ARBA" id="ARBA00005964"/>
    </source>
</evidence>
<dbReference type="GO" id="GO:0016787">
    <property type="term" value="F:hydrolase activity"/>
    <property type="evidence" value="ECO:0007669"/>
    <property type="project" value="UniProtKB-KW"/>
</dbReference>
<dbReference type="Gene3D" id="3.40.50.1820">
    <property type="entry name" value="alpha/beta hydrolase"/>
    <property type="match status" value="1"/>
</dbReference>
<dbReference type="STRING" id="33203.A0A179GJA9"/>
<dbReference type="ESTHER" id="9hypo-a0a179gja9">
    <property type="family name" value="Fungal_carboxylesterase_lipase"/>
</dbReference>
<dbReference type="InterPro" id="IPR019826">
    <property type="entry name" value="Carboxylesterase_B_AS"/>
</dbReference>
<dbReference type="EC" id="3.1.1.-" evidence="3"/>
<reference evidence="5 6" key="1">
    <citation type="submission" date="2016-02" db="EMBL/GenBank/DDBJ databases">
        <title>Biosynthesis of antibiotic leucinostatins and their inhibition on Phytophthora in bio-control Purpureocillium lilacinum.</title>
        <authorList>
            <person name="Wang G."/>
            <person name="Liu Z."/>
            <person name="Lin R."/>
            <person name="Li E."/>
            <person name="Mao Z."/>
            <person name="Ling J."/>
            <person name="Yin W."/>
            <person name="Xie B."/>
        </authorList>
    </citation>
    <scope>NUCLEOTIDE SEQUENCE [LARGE SCALE GENOMIC DNA]</scope>
    <source>
        <strain evidence="5">PLFJ-1</strain>
    </source>
</reference>
<comment type="caution">
    <text evidence="5">The sequence shown here is derived from an EMBL/GenBank/DDBJ whole genome shotgun (WGS) entry which is preliminary data.</text>
</comment>
<evidence type="ECO:0000259" key="4">
    <source>
        <dbReference type="Pfam" id="PF00135"/>
    </source>
</evidence>
<dbReference type="Pfam" id="PF00135">
    <property type="entry name" value="COesterase"/>
    <property type="match status" value="1"/>
</dbReference>
<accession>A0A179GJA9</accession>
<evidence type="ECO:0000313" key="5">
    <source>
        <dbReference type="EMBL" id="OAQ77944.1"/>
    </source>
</evidence>
<evidence type="ECO:0000256" key="2">
    <source>
        <dbReference type="ARBA" id="ARBA00022801"/>
    </source>
</evidence>
<feature type="domain" description="Carboxylesterase type B" evidence="4">
    <location>
        <begin position="17"/>
        <end position="504"/>
    </location>
</feature>
<gene>
    <name evidence="5" type="ORF">VFPFJ_10311</name>
</gene>
<dbReference type="OMA" id="CGNFGFT"/>
<protein>
    <recommendedName>
        <fullName evidence="3">Carboxylic ester hydrolase</fullName>
        <ecNumber evidence="3">3.1.1.-</ecNumber>
    </recommendedName>
</protein>
<keyword evidence="2 3" id="KW-0378">Hydrolase</keyword>
<dbReference type="InterPro" id="IPR002018">
    <property type="entry name" value="CarbesteraseB"/>
</dbReference>
<evidence type="ECO:0000256" key="3">
    <source>
        <dbReference type="RuleBase" id="RU361235"/>
    </source>
</evidence>
<evidence type="ECO:0000313" key="6">
    <source>
        <dbReference type="Proteomes" id="UP000078340"/>
    </source>
</evidence>
<dbReference type="PANTHER" id="PTHR11559">
    <property type="entry name" value="CARBOXYLESTERASE"/>
    <property type="match status" value="1"/>
</dbReference>
<dbReference type="EMBL" id="LSBI01000012">
    <property type="protein sequence ID" value="OAQ77944.1"/>
    <property type="molecule type" value="Genomic_DNA"/>
</dbReference>
<dbReference type="KEGG" id="plj:28892428"/>
<sequence length="551" mass="61143">MAPPTPTGTTIFHVPSLGTIKGLIFEDGTRQFCAIPYANLTKRWTRSVLNTLLKDGFHDGTQHGPICPQPPEYAVEFHDMVPIRRCSHFKPDVESEADALNLNVVMPEGVGPTARLPVMVWIHGGSFIFGAATHPGYDMVNLVSFSNARGTPIVGVSINYRVGLFGFLASAAIRDDLAKDGFKGVGNFGLTDQQTALDWVQRYIGAFGGDPGNVTIFGESAGGMSVCHHTWAANPATFHRGISMSGSLHTWPVWSLEQHERRWNVLLKRFGIDPLASDALDRLRDVPEAEIAVATCPIEGTIDATGNMCDDGWFYASSPSPGKYTSPPAWLNSFMIGNVTHEGMIFSHNLSVQTLELARQRLSIFLKEPEIELVLRAYGINPSASTDDWKRNLEQMVADGLFGFLDRKHAQASEIPIYAYHFDQKSTLDGLYTGLAHHAIDIGYVFLNMKEQMTDGQRRIASKVAGDFLDFAYGREPWEQYNKRSRWMRYGPDDTCAMISEEEAEPVRKYSRMNAIVNAGIFENWVAAMDDLANVRWMLGSTSKTLLSYTT</sequence>
<dbReference type="AlphaFoldDB" id="A0A179GJA9"/>